<gene>
    <name evidence="1" type="ORF">PFLUV_G00034630</name>
</gene>
<comment type="caution">
    <text evidence="1">The sequence shown here is derived from an EMBL/GenBank/DDBJ whole genome shotgun (WGS) entry which is preliminary data.</text>
</comment>
<evidence type="ECO:0000313" key="1">
    <source>
        <dbReference type="EMBL" id="KAF1393070.1"/>
    </source>
</evidence>
<proteinExistence type="predicted"/>
<dbReference type="AlphaFoldDB" id="A0A6A5FFI5"/>
<evidence type="ECO:0000313" key="2">
    <source>
        <dbReference type="Proteomes" id="UP000465112"/>
    </source>
</evidence>
<organism evidence="1 2">
    <name type="scientific">Perca fluviatilis</name>
    <name type="common">European perch</name>
    <dbReference type="NCBI Taxonomy" id="8168"/>
    <lineage>
        <taxon>Eukaryota</taxon>
        <taxon>Metazoa</taxon>
        <taxon>Chordata</taxon>
        <taxon>Craniata</taxon>
        <taxon>Vertebrata</taxon>
        <taxon>Euteleostomi</taxon>
        <taxon>Actinopterygii</taxon>
        <taxon>Neopterygii</taxon>
        <taxon>Teleostei</taxon>
        <taxon>Neoteleostei</taxon>
        <taxon>Acanthomorphata</taxon>
        <taxon>Eupercaria</taxon>
        <taxon>Perciformes</taxon>
        <taxon>Percoidei</taxon>
        <taxon>Percidae</taxon>
        <taxon>Percinae</taxon>
        <taxon>Perca</taxon>
    </lineage>
</organism>
<name>A0A6A5FFI5_PERFL</name>
<reference evidence="1 2" key="1">
    <citation type="submission" date="2019-06" db="EMBL/GenBank/DDBJ databases">
        <title>A chromosome-scale genome assembly of the European perch, Perca fluviatilis.</title>
        <authorList>
            <person name="Roques C."/>
            <person name="Zahm M."/>
            <person name="Cabau C."/>
            <person name="Klopp C."/>
            <person name="Bouchez O."/>
            <person name="Donnadieu C."/>
            <person name="Kuhl H."/>
            <person name="Gislard M."/>
            <person name="Guendouz S."/>
            <person name="Journot L."/>
            <person name="Haffray P."/>
            <person name="Bestin A."/>
            <person name="Morvezen R."/>
            <person name="Feron R."/>
            <person name="Wen M."/>
            <person name="Jouanno E."/>
            <person name="Herpin A."/>
            <person name="Schartl M."/>
            <person name="Postlethwait J."/>
            <person name="Schaerlinger B."/>
            <person name="Chardard D."/>
            <person name="Lecocq T."/>
            <person name="Poncet C."/>
            <person name="Jaffrelo L."/>
            <person name="Lampietro C."/>
            <person name="Guiguen Y."/>
        </authorList>
    </citation>
    <scope>NUCLEOTIDE SEQUENCE [LARGE SCALE GENOMIC DNA]</scope>
    <source>
        <tissue evidence="1">Blood</tissue>
    </source>
</reference>
<keyword evidence="2" id="KW-1185">Reference proteome</keyword>
<dbReference type="EMBL" id="VHII01000003">
    <property type="protein sequence ID" value="KAF1393070.1"/>
    <property type="molecule type" value="Genomic_DNA"/>
</dbReference>
<accession>A0A6A5FFI5</accession>
<sequence>MWYSCSTSIDDCLAHALCNLGERRNVLVLSHGSLAHLAASEAQRKQKKQRLERREGTDGPLAELNYLDFGRKKRRLLK</sequence>
<protein>
    <submittedName>
        <fullName evidence="1">Uncharacterized protein</fullName>
    </submittedName>
</protein>
<dbReference type="Proteomes" id="UP000465112">
    <property type="component" value="Chromosome 3"/>
</dbReference>